<proteinExistence type="predicted"/>
<dbReference type="EMBL" id="KF117180">
    <property type="protein sequence ID" value="AIA84433.1"/>
    <property type="molecule type" value="Genomic_DNA"/>
</dbReference>
<organism evidence="1">
    <name type="scientific">uncultured Helicobacter sp</name>
    <dbReference type="NCBI Taxonomy" id="175537"/>
    <lineage>
        <taxon>Bacteria</taxon>
        <taxon>Pseudomonadati</taxon>
        <taxon>Campylobacterota</taxon>
        <taxon>Epsilonproteobacteria</taxon>
        <taxon>Campylobacterales</taxon>
        <taxon>Helicobacteraceae</taxon>
        <taxon>Helicobacter</taxon>
        <taxon>environmental samples</taxon>
    </lineage>
</organism>
<accession>A0A060BJX5</accession>
<dbReference type="SUPFAM" id="SSF53756">
    <property type="entry name" value="UDP-Glycosyltransferase/glycogen phosphorylase"/>
    <property type="match status" value="1"/>
</dbReference>
<dbReference type="Gene3D" id="3.40.50.2000">
    <property type="entry name" value="Glycogen Phosphorylase B"/>
    <property type="match status" value="1"/>
</dbReference>
<name>A0A060BJX5_9HELI</name>
<protein>
    <submittedName>
        <fullName evidence="1">CAZy families GT4 protein</fullName>
    </submittedName>
</protein>
<reference evidence="1" key="1">
    <citation type="journal article" date="2013" name="Environ. Microbiol.">
        <title>Seasonally variable intestinal metagenomes of the red palm weevil (Rhynchophorus ferrugineus).</title>
        <authorList>
            <person name="Jia S."/>
            <person name="Zhang X."/>
            <person name="Zhang G."/>
            <person name="Yin A."/>
            <person name="Zhang S."/>
            <person name="Li F."/>
            <person name="Wang L."/>
            <person name="Zhao D."/>
            <person name="Yun Q."/>
            <person name="Tala"/>
            <person name="Wang J."/>
            <person name="Sun G."/>
            <person name="Baabdullah M."/>
            <person name="Yu X."/>
            <person name="Hu S."/>
            <person name="Al-Mssallem I.S."/>
            <person name="Yu J."/>
        </authorList>
    </citation>
    <scope>NUCLEOTIDE SEQUENCE</scope>
</reference>
<evidence type="ECO:0000313" key="1">
    <source>
        <dbReference type="EMBL" id="AIA84433.1"/>
    </source>
</evidence>
<sequence length="93" mass="10549">MACGLVPLISNSDQSATPQFALDERSLFLPDSVDDLAHKLDYWLDHPGERQKMEQQYAESAQAYRLDKVTAKLEQMLTEAVEYQQEPEAAGYL</sequence>
<dbReference type="AlphaFoldDB" id="A0A060BJX5"/>